<evidence type="ECO:0000313" key="3">
    <source>
        <dbReference type="EMBL" id="SIS66470.1"/>
    </source>
</evidence>
<dbReference type="AlphaFoldDB" id="A0A1N7KYI9"/>
<accession>A0A1N7KYI9</accession>
<name>A0A1N7KYI9_9RHOB</name>
<dbReference type="GO" id="GO:1990189">
    <property type="term" value="F:protein N-terminal-serine acetyltransferase activity"/>
    <property type="evidence" value="ECO:0007669"/>
    <property type="project" value="TreeGrafter"/>
</dbReference>
<gene>
    <name evidence="3" type="ORF">SAMN05421795_102298</name>
</gene>
<protein>
    <submittedName>
        <fullName evidence="3">Protein N-acetyltransferase, RimJ/RimL family</fullName>
    </submittedName>
</protein>
<sequence length="245" mass="26824">MGDRTAGVETRFGAPVPGFTPPPPPGPAVLEGRHARLERLDADRHGDALFRAFSADDRIWDYLPYGPFGSEAGYLRWLREMAALPDPCFYAIRDLATAEAAQGVLSFLRITPAHGVIELGHIALSPALQRSRAATEAMALAMGWAFGAGYRRFEWKCDALNLPSRRAAARLGLSYEGTFRQAAVVKGRNRDTAWFAATDADWPGIAAAFEAWLAPENFDADGRQRERLSDLTRLVRVAEDPLLAG</sequence>
<dbReference type="PANTHER" id="PTHR43441">
    <property type="entry name" value="RIBOSOMAL-PROTEIN-SERINE ACETYLTRANSFERASE"/>
    <property type="match status" value="1"/>
</dbReference>
<dbReference type="STRING" id="407234.SAMN05421795_102298"/>
<evidence type="ECO:0000313" key="4">
    <source>
        <dbReference type="Proteomes" id="UP000186098"/>
    </source>
</evidence>
<dbReference type="PROSITE" id="PS51186">
    <property type="entry name" value="GNAT"/>
    <property type="match status" value="1"/>
</dbReference>
<dbReference type="InterPro" id="IPR016181">
    <property type="entry name" value="Acyl_CoA_acyltransferase"/>
</dbReference>
<evidence type="ECO:0000259" key="2">
    <source>
        <dbReference type="PROSITE" id="PS51186"/>
    </source>
</evidence>
<dbReference type="PANTHER" id="PTHR43441:SF2">
    <property type="entry name" value="FAMILY ACETYLTRANSFERASE, PUTATIVE (AFU_ORTHOLOGUE AFUA_7G00850)-RELATED"/>
    <property type="match status" value="1"/>
</dbReference>
<dbReference type="RefSeq" id="WP_076363999.1">
    <property type="nucleotide sequence ID" value="NZ_FTOM01000002.1"/>
</dbReference>
<feature type="region of interest" description="Disordered" evidence="1">
    <location>
        <begin position="1"/>
        <end position="25"/>
    </location>
</feature>
<reference evidence="4" key="1">
    <citation type="submission" date="2017-01" db="EMBL/GenBank/DDBJ databases">
        <authorList>
            <person name="Varghese N."/>
            <person name="Submissions S."/>
        </authorList>
    </citation>
    <scope>NUCLEOTIDE SEQUENCE [LARGE SCALE GENOMIC DNA]</scope>
    <source>
        <strain evidence="4">DSM 18714</strain>
    </source>
</reference>
<feature type="domain" description="N-acetyltransferase" evidence="2">
    <location>
        <begin position="48"/>
        <end position="191"/>
    </location>
</feature>
<dbReference type="OrthoDB" id="5295305at2"/>
<dbReference type="EMBL" id="FTOM01000002">
    <property type="protein sequence ID" value="SIS66470.1"/>
    <property type="molecule type" value="Genomic_DNA"/>
</dbReference>
<evidence type="ECO:0000256" key="1">
    <source>
        <dbReference type="SAM" id="MobiDB-lite"/>
    </source>
</evidence>
<dbReference type="InterPro" id="IPR000182">
    <property type="entry name" value="GNAT_dom"/>
</dbReference>
<keyword evidence="4" id="KW-1185">Reference proteome</keyword>
<dbReference type="Pfam" id="PF13302">
    <property type="entry name" value="Acetyltransf_3"/>
    <property type="match status" value="1"/>
</dbReference>
<dbReference type="Gene3D" id="3.40.630.30">
    <property type="match status" value="1"/>
</dbReference>
<dbReference type="GO" id="GO:0008999">
    <property type="term" value="F:protein-N-terminal-alanine acetyltransferase activity"/>
    <property type="evidence" value="ECO:0007669"/>
    <property type="project" value="TreeGrafter"/>
</dbReference>
<dbReference type="FunFam" id="3.40.630.30:FF:000047">
    <property type="entry name" value="Acetyltransferase, GNAT family"/>
    <property type="match status" value="1"/>
</dbReference>
<dbReference type="Proteomes" id="UP000186098">
    <property type="component" value="Unassembled WGS sequence"/>
</dbReference>
<proteinExistence type="predicted"/>
<organism evidence="3 4">
    <name type="scientific">Phaeovulum vinaykumarii</name>
    <dbReference type="NCBI Taxonomy" id="407234"/>
    <lineage>
        <taxon>Bacteria</taxon>
        <taxon>Pseudomonadati</taxon>
        <taxon>Pseudomonadota</taxon>
        <taxon>Alphaproteobacteria</taxon>
        <taxon>Rhodobacterales</taxon>
        <taxon>Paracoccaceae</taxon>
        <taxon>Phaeovulum</taxon>
    </lineage>
</organism>
<dbReference type="InterPro" id="IPR051908">
    <property type="entry name" value="Ribosomal_N-acetyltransferase"/>
</dbReference>
<dbReference type="GO" id="GO:0005737">
    <property type="term" value="C:cytoplasm"/>
    <property type="evidence" value="ECO:0007669"/>
    <property type="project" value="TreeGrafter"/>
</dbReference>
<dbReference type="SUPFAM" id="SSF55729">
    <property type="entry name" value="Acyl-CoA N-acyltransferases (Nat)"/>
    <property type="match status" value="1"/>
</dbReference>
<keyword evidence="3" id="KW-0808">Transferase</keyword>